<feature type="domain" description="RNase H type-1" evidence="1">
    <location>
        <begin position="30"/>
        <end position="149"/>
    </location>
</feature>
<keyword evidence="3" id="KW-1185">Reference proteome</keyword>
<reference evidence="2 3" key="1">
    <citation type="journal article" date="2024" name="G3 (Bethesda)">
        <title>Genome assembly of Hibiscus sabdariffa L. provides insights into metabolisms of medicinal natural products.</title>
        <authorList>
            <person name="Kim T."/>
        </authorList>
    </citation>
    <scope>NUCLEOTIDE SEQUENCE [LARGE SCALE GENOMIC DNA]</scope>
    <source>
        <strain evidence="2">TK-2024</strain>
        <tissue evidence="2">Old leaves</tissue>
    </source>
</reference>
<name>A0ABR2SNJ2_9ROSI</name>
<dbReference type="PANTHER" id="PTHR47723:SF19">
    <property type="entry name" value="POLYNUCLEOTIDYL TRANSFERASE, RIBONUCLEASE H-LIKE SUPERFAMILY PROTEIN"/>
    <property type="match status" value="1"/>
</dbReference>
<sequence length="172" mass="19079">MGSFSLPLTRSPTSHFSHWLGPESGWVCFNVDAIVSASTSFGSVVGLLCDHTGSWLSGFQKAIGVLQPLQAELWALLIGLLFAWGPRIFFVQIHSDCVEVVKLIKADNASTSLISLVRAIVALRQKGWVTNITWNPRDSNLPTDMLVKYVDPCCTNLFNYLCLLLHYCLYCL</sequence>
<evidence type="ECO:0000313" key="2">
    <source>
        <dbReference type="EMBL" id="KAK9026775.1"/>
    </source>
</evidence>
<dbReference type="InterPro" id="IPR044730">
    <property type="entry name" value="RNase_H-like_dom_plant"/>
</dbReference>
<organism evidence="2 3">
    <name type="scientific">Hibiscus sabdariffa</name>
    <name type="common">roselle</name>
    <dbReference type="NCBI Taxonomy" id="183260"/>
    <lineage>
        <taxon>Eukaryota</taxon>
        <taxon>Viridiplantae</taxon>
        <taxon>Streptophyta</taxon>
        <taxon>Embryophyta</taxon>
        <taxon>Tracheophyta</taxon>
        <taxon>Spermatophyta</taxon>
        <taxon>Magnoliopsida</taxon>
        <taxon>eudicotyledons</taxon>
        <taxon>Gunneridae</taxon>
        <taxon>Pentapetalae</taxon>
        <taxon>rosids</taxon>
        <taxon>malvids</taxon>
        <taxon>Malvales</taxon>
        <taxon>Malvaceae</taxon>
        <taxon>Malvoideae</taxon>
        <taxon>Hibiscus</taxon>
    </lineage>
</organism>
<dbReference type="InterPro" id="IPR002156">
    <property type="entry name" value="RNaseH_domain"/>
</dbReference>
<dbReference type="Gene3D" id="3.30.420.10">
    <property type="entry name" value="Ribonuclease H-like superfamily/Ribonuclease H"/>
    <property type="match status" value="1"/>
</dbReference>
<dbReference type="InterPro" id="IPR012337">
    <property type="entry name" value="RNaseH-like_sf"/>
</dbReference>
<proteinExistence type="predicted"/>
<dbReference type="EMBL" id="JBBPBN010000013">
    <property type="protein sequence ID" value="KAK9026775.1"/>
    <property type="molecule type" value="Genomic_DNA"/>
</dbReference>
<evidence type="ECO:0000259" key="1">
    <source>
        <dbReference type="Pfam" id="PF13456"/>
    </source>
</evidence>
<dbReference type="InterPro" id="IPR036397">
    <property type="entry name" value="RNaseH_sf"/>
</dbReference>
<dbReference type="SUPFAM" id="SSF53098">
    <property type="entry name" value="Ribonuclease H-like"/>
    <property type="match status" value="1"/>
</dbReference>
<dbReference type="PANTHER" id="PTHR47723">
    <property type="entry name" value="OS05G0353850 PROTEIN"/>
    <property type="match status" value="1"/>
</dbReference>
<dbReference type="InterPro" id="IPR053151">
    <property type="entry name" value="RNase_H-like"/>
</dbReference>
<evidence type="ECO:0000313" key="3">
    <source>
        <dbReference type="Proteomes" id="UP001396334"/>
    </source>
</evidence>
<gene>
    <name evidence="2" type="ORF">V6N11_039609</name>
</gene>
<accession>A0ABR2SNJ2</accession>
<dbReference type="CDD" id="cd06222">
    <property type="entry name" value="RNase_H_like"/>
    <property type="match status" value="1"/>
</dbReference>
<comment type="caution">
    <text evidence="2">The sequence shown here is derived from an EMBL/GenBank/DDBJ whole genome shotgun (WGS) entry which is preliminary data.</text>
</comment>
<dbReference type="Pfam" id="PF13456">
    <property type="entry name" value="RVT_3"/>
    <property type="match status" value="1"/>
</dbReference>
<protein>
    <recommendedName>
        <fullName evidence="1">RNase H type-1 domain-containing protein</fullName>
    </recommendedName>
</protein>
<dbReference type="Proteomes" id="UP001396334">
    <property type="component" value="Unassembled WGS sequence"/>
</dbReference>